<dbReference type="Proteomes" id="UP000593566">
    <property type="component" value="Unassembled WGS sequence"/>
</dbReference>
<evidence type="ECO:0000313" key="2">
    <source>
        <dbReference type="EMBL" id="KAF6219201.1"/>
    </source>
</evidence>
<name>A0A8H6F8S5_9LECA</name>
<evidence type="ECO:0000256" key="1">
    <source>
        <dbReference type="SAM" id="MobiDB-lite"/>
    </source>
</evidence>
<reference evidence="2 3" key="1">
    <citation type="journal article" date="2020" name="Genomics">
        <title>Complete, high-quality genomes from long-read metagenomic sequencing of two wolf lichen thalli reveals enigmatic genome architecture.</title>
        <authorList>
            <person name="McKenzie S.K."/>
            <person name="Walston R.F."/>
            <person name="Allen J.L."/>
        </authorList>
    </citation>
    <scope>NUCLEOTIDE SEQUENCE [LARGE SCALE GENOMIC DNA]</scope>
    <source>
        <strain evidence="2">WasteWater1</strain>
    </source>
</reference>
<protein>
    <submittedName>
        <fullName evidence="2">Uncharacterized protein</fullName>
    </submittedName>
</protein>
<evidence type="ECO:0000313" key="3">
    <source>
        <dbReference type="Proteomes" id="UP000593566"/>
    </source>
</evidence>
<organism evidence="2 3">
    <name type="scientific">Letharia lupina</name>
    <dbReference type="NCBI Taxonomy" id="560253"/>
    <lineage>
        <taxon>Eukaryota</taxon>
        <taxon>Fungi</taxon>
        <taxon>Dikarya</taxon>
        <taxon>Ascomycota</taxon>
        <taxon>Pezizomycotina</taxon>
        <taxon>Lecanoromycetes</taxon>
        <taxon>OSLEUM clade</taxon>
        <taxon>Lecanoromycetidae</taxon>
        <taxon>Lecanorales</taxon>
        <taxon>Lecanorineae</taxon>
        <taxon>Parmeliaceae</taxon>
        <taxon>Letharia</taxon>
    </lineage>
</organism>
<dbReference type="EMBL" id="JACCJB010000020">
    <property type="protein sequence ID" value="KAF6219201.1"/>
    <property type="molecule type" value="Genomic_DNA"/>
</dbReference>
<accession>A0A8H6F8S5</accession>
<sequence>MTHQTQQKRSPRPQQLKRSEHMNYTSFKDLGLTSPEQDEFENHGNQGTGLHQEMAEQAGKAEGSGGRETEIVKGECTRQRSGSMRLMEWFMRLRNQGFPYIYQNALLTIVGHLGGKV</sequence>
<comment type="caution">
    <text evidence="2">The sequence shown here is derived from an EMBL/GenBank/DDBJ whole genome shotgun (WGS) entry which is preliminary data.</text>
</comment>
<feature type="compositionally biased region" description="Basic and acidic residues" evidence="1">
    <location>
        <begin position="65"/>
        <end position="78"/>
    </location>
</feature>
<gene>
    <name evidence="2" type="ORF">HO133_005026</name>
</gene>
<dbReference type="AlphaFoldDB" id="A0A8H6F8S5"/>
<dbReference type="GeneID" id="59333432"/>
<dbReference type="RefSeq" id="XP_037148636.1">
    <property type="nucleotide sequence ID" value="XM_037295938.1"/>
</dbReference>
<feature type="region of interest" description="Disordered" evidence="1">
    <location>
        <begin position="1"/>
        <end position="78"/>
    </location>
</feature>
<proteinExistence type="predicted"/>
<keyword evidence="3" id="KW-1185">Reference proteome</keyword>